<dbReference type="EMBL" id="JACHWZ010000016">
    <property type="protein sequence ID" value="MBB3062397.1"/>
    <property type="molecule type" value="Genomic_DNA"/>
</dbReference>
<dbReference type="AlphaFoldDB" id="A0A7W4ZA55"/>
<name>A0A7W4ZA55_9GAMM</name>
<dbReference type="Proteomes" id="UP000535937">
    <property type="component" value="Unassembled WGS sequence"/>
</dbReference>
<comment type="caution">
    <text evidence="1">The sequence shown here is derived from an EMBL/GenBank/DDBJ whole genome shotgun (WGS) entry which is preliminary data.</text>
</comment>
<keyword evidence="2" id="KW-1185">Reference proteome</keyword>
<organism evidence="1 2">
    <name type="scientific">Microbulbifer rhizosphaerae</name>
    <dbReference type="NCBI Taxonomy" id="1562603"/>
    <lineage>
        <taxon>Bacteria</taxon>
        <taxon>Pseudomonadati</taxon>
        <taxon>Pseudomonadota</taxon>
        <taxon>Gammaproteobacteria</taxon>
        <taxon>Cellvibrionales</taxon>
        <taxon>Microbulbiferaceae</taxon>
        <taxon>Microbulbifer</taxon>
    </lineage>
</organism>
<protein>
    <submittedName>
        <fullName evidence="1">Uncharacterized protein</fullName>
    </submittedName>
</protein>
<evidence type="ECO:0000313" key="2">
    <source>
        <dbReference type="Proteomes" id="UP000535937"/>
    </source>
</evidence>
<gene>
    <name evidence="1" type="ORF">FHS09_003246</name>
</gene>
<sequence length="42" mass="4601">MYISVFTTGPGGKKPLYLIIVFSLQEFSRLPITTGVGEVRGK</sequence>
<accession>A0A7W4ZA55</accession>
<reference evidence="1 2" key="1">
    <citation type="submission" date="2020-08" db="EMBL/GenBank/DDBJ databases">
        <title>Genomic Encyclopedia of Type Strains, Phase III (KMG-III): the genomes of soil and plant-associated and newly described type strains.</title>
        <authorList>
            <person name="Whitman W."/>
        </authorList>
    </citation>
    <scope>NUCLEOTIDE SEQUENCE [LARGE SCALE GENOMIC DNA]</scope>
    <source>
        <strain evidence="1 2">CECT 8799</strain>
    </source>
</reference>
<evidence type="ECO:0000313" key="1">
    <source>
        <dbReference type="EMBL" id="MBB3062397.1"/>
    </source>
</evidence>
<proteinExistence type="predicted"/>